<evidence type="ECO:0008006" key="4">
    <source>
        <dbReference type="Google" id="ProtNLM"/>
    </source>
</evidence>
<name>C4XER0_MYCFP</name>
<dbReference type="AlphaFoldDB" id="C4XER0"/>
<accession>C4XER0</accession>
<keyword evidence="1" id="KW-0732">Signal</keyword>
<feature type="chain" id="PRO_5005668189" description="Lipoprotein" evidence="1">
    <location>
        <begin position="28"/>
        <end position="142"/>
    </location>
</feature>
<feature type="signal peptide" evidence="1">
    <location>
        <begin position="1"/>
        <end position="27"/>
    </location>
</feature>
<evidence type="ECO:0000313" key="2">
    <source>
        <dbReference type="EMBL" id="BAH69632.1"/>
    </source>
</evidence>
<dbReference type="Proteomes" id="UP000006810">
    <property type="component" value="Chromosome"/>
</dbReference>
<dbReference type="PROSITE" id="PS51257">
    <property type="entry name" value="PROKAR_LIPOPROTEIN"/>
    <property type="match status" value="1"/>
</dbReference>
<sequence length="142" mass="16928">MEMQRKKIKNILIVSSFAIPISMTISASGCNLKAIENKFNNEIVKSKECVKEFENKKDIQEEKYEELRESLVNFSKYIVQVDTLKPGPVSLRNRKIYQYATRLLQSFQQLHKNWYEYILKNGNDENCDDKMTQELWDFYLKK</sequence>
<dbReference type="HOGENOM" id="CLU_1832926_0_0_14"/>
<proteinExistence type="predicted"/>
<dbReference type="PATRIC" id="fig|496833.3.peg.795"/>
<dbReference type="KEGG" id="mfp:MBIO_0367"/>
<evidence type="ECO:0000313" key="3">
    <source>
        <dbReference type="Proteomes" id="UP000006810"/>
    </source>
</evidence>
<reference evidence="2 3" key="1">
    <citation type="journal article" date="2009" name="Curr. Microbiol.">
        <title>Molecular cloning and expression of a novel cholinephosphotransferase involved in glycoglycerophospholipid biosynthesis of Mycoplasma fermentans.</title>
        <authorList>
            <person name="Ishida N."/>
            <person name="Irikura D."/>
            <person name="Matsuda K."/>
            <person name="Sato S."/>
            <person name="Asano K."/>
        </authorList>
    </citation>
    <scope>NUCLEOTIDE SEQUENCE [LARGE SCALE GENOMIC DNA]</scope>
    <source>
        <strain evidence="3">ATCC 19989 / NBRC 14854 / NCTC 10117 / PG18</strain>
    </source>
</reference>
<organism evidence="2 3">
    <name type="scientific">Mycoplasmopsis fermentans (strain ATCC 19989 / NBRC 14854 / NCTC 10117 / PG18)</name>
    <name type="common">Mycoplasma fermentans</name>
    <dbReference type="NCBI Taxonomy" id="496833"/>
    <lineage>
        <taxon>Bacteria</taxon>
        <taxon>Bacillati</taxon>
        <taxon>Mycoplasmatota</taxon>
        <taxon>Mycoplasmoidales</taxon>
        <taxon>Metamycoplasmataceae</taxon>
        <taxon>Mycoplasmopsis</taxon>
    </lineage>
</organism>
<keyword evidence="3" id="KW-1185">Reference proteome</keyword>
<protein>
    <recommendedName>
        <fullName evidence="4">Lipoprotein</fullName>
    </recommendedName>
</protein>
<gene>
    <name evidence="2" type="ordered locus">MBIO_0367</name>
</gene>
<evidence type="ECO:0000256" key="1">
    <source>
        <dbReference type="SAM" id="SignalP"/>
    </source>
</evidence>
<dbReference type="EMBL" id="AP009608">
    <property type="protein sequence ID" value="BAH69632.1"/>
    <property type="molecule type" value="Genomic_DNA"/>
</dbReference>